<evidence type="ECO:0000313" key="3">
    <source>
        <dbReference type="Proteomes" id="UP000295258"/>
    </source>
</evidence>
<dbReference type="AlphaFoldDB" id="A0A4R4UYY5"/>
<gene>
    <name evidence="2" type="ORF">E1292_36335</name>
</gene>
<reference evidence="2 3" key="1">
    <citation type="submission" date="2019-03" db="EMBL/GenBank/DDBJ databases">
        <title>Draft genome sequences of novel Actinobacteria.</title>
        <authorList>
            <person name="Sahin N."/>
            <person name="Ay H."/>
            <person name="Saygin H."/>
        </authorList>
    </citation>
    <scope>NUCLEOTIDE SEQUENCE [LARGE SCALE GENOMIC DNA]</scope>
    <source>
        <strain evidence="2 3">KC310</strain>
    </source>
</reference>
<keyword evidence="3" id="KW-1185">Reference proteome</keyword>
<feature type="domain" description="UGSC-like" evidence="1">
    <location>
        <begin position="4"/>
        <end position="173"/>
    </location>
</feature>
<dbReference type="Proteomes" id="UP000295258">
    <property type="component" value="Unassembled WGS sequence"/>
</dbReference>
<organism evidence="2 3">
    <name type="scientific">Nonomuraea deserti</name>
    <dbReference type="NCBI Taxonomy" id="1848322"/>
    <lineage>
        <taxon>Bacteria</taxon>
        <taxon>Bacillati</taxon>
        <taxon>Actinomycetota</taxon>
        <taxon>Actinomycetes</taxon>
        <taxon>Streptosporangiales</taxon>
        <taxon>Streptosporangiaceae</taxon>
        <taxon>Nonomuraea</taxon>
    </lineage>
</organism>
<comment type="caution">
    <text evidence="2">The sequence shown here is derived from an EMBL/GenBank/DDBJ whole genome shotgun (WGS) entry which is preliminary data.</text>
</comment>
<dbReference type="InterPro" id="IPR057767">
    <property type="entry name" value="UGSC-like_dom"/>
</dbReference>
<proteinExistence type="predicted"/>
<dbReference type="NCBIfam" id="NF041046">
    <property type="entry name" value="UGSC_fam"/>
    <property type="match status" value="1"/>
</dbReference>
<accession>A0A4R4UYY5</accession>
<sequence>MFDRILDPTGLPARPTNVAVAARRVPSLAGARVGLLNNTKRNAAQLLTELGDLLRDRYGAVVTIRRTKPHVAFPVDEPMLKEIAAVSDVVITGVGDCGSCSASAAADGIAFERVGIPAAVIVSDAFEVTARAMAGVHGDENFEILLTPHPVAVLDAEQVAERAAELVADVADRVRESAR</sequence>
<evidence type="ECO:0000313" key="2">
    <source>
        <dbReference type="EMBL" id="TDC97887.1"/>
    </source>
</evidence>
<evidence type="ECO:0000259" key="1">
    <source>
        <dbReference type="Pfam" id="PF24696"/>
    </source>
</evidence>
<dbReference type="InterPro" id="IPR049831">
    <property type="entry name" value="UGSC_seleno"/>
</dbReference>
<name>A0A4R4UYY5_9ACTN</name>
<dbReference type="EMBL" id="SMKO01000146">
    <property type="protein sequence ID" value="TDC97887.1"/>
    <property type="molecule type" value="Genomic_DNA"/>
</dbReference>
<protein>
    <recommendedName>
        <fullName evidence="1">UGSC-like domain-containing protein</fullName>
    </recommendedName>
</protein>
<dbReference type="RefSeq" id="WP_132601921.1">
    <property type="nucleotide sequence ID" value="NZ_SMKO01000146.1"/>
</dbReference>
<dbReference type="Pfam" id="PF24696">
    <property type="entry name" value="UGSC"/>
    <property type="match status" value="1"/>
</dbReference>